<dbReference type="OrthoDB" id="5862375at2759"/>
<comment type="caution">
    <text evidence="2">The sequence shown here is derived from an EMBL/GenBank/DDBJ whole genome shotgun (WGS) entry which is preliminary data.</text>
</comment>
<keyword evidence="1" id="KW-0732">Signal</keyword>
<protein>
    <submittedName>
        <fullName evidence="2">Uncharacterized protein</fullName>
    </submittedName>
</protein>
<name>A0A9P1MYL6_9PELO</name>
<dbReference type="EMBL" id="CANHGI010000002">
    <property type="protein sequence ID" value="CAI5441535.1"/>
    <property type="molecule type" value="Genomic_DNA"/>
</dbReference>
<keyword evidence="3" id="KW-1185">Reference proteome</keyword>
<accession>A0A9P1MYL6</accession>
<evidence type="ECO:0000313" key="2">
    <source>
        <dbReference type="EMBL" id="CAI5441535.1"/>
    </source>
</evidence>
<reference evidence="2" key="1">
    <citation type="submission" date="2022-11" db="EMBL/GenBank/DDBJ databases">
        <authorList>
            <person name="Kikuchi T."/>
        </authorList>
    </citation>
    <scope>NUCLEOTIDE SEQUENCE</scope>
    <source>
        <strain evidence="2">PS1010</strain>
    </source>
</reference>
<proteinExistence type="predicted"/>
<organism evidence="2 3">
    <name type="scientific">Caenorhabditis angaria</name>
    <dbReference type="NCBI Taxonomy" id="860376"/>
    <lineage>
        <taxon>Eukaryota</taxon>
        <taxon>Metazoa</taxon>
        <taxon>Ecdysozoa</taxon>
        <taxon>Nematoda</taxon>
        <taxon>Chromadorea</taxon>
        <taxon>Rhabditida</taxon>
        <taxon>Rhabditina</taxon>
        <taxon>Rhabditomorpha</taxon>
        <taxon>Rhabditoidea</taxon>
        <taxon>Rhabditidae</taxon>
        <taxon>Peloderinae</taxon>
        <taxon>Caenorhabditis</taxon>
    </lineage>
</organism>
<dbReference type="Proteomes" id="UP001152747">
    <property type="component" value="Unassembled WGS sequence"/>
</dbReference>
<evidence type="ECO:0000256" key="1">
    <source>
        <dbReference type="SAM" id="SignalP"/>
    </source>
</evidence>
<sequence length="85" mass="9535">MNTIFAVLFAVIFAIIFSSSQVSAQDNRPIFMNRREDSFGDILTELKGKGLGGRMRFGKRSGNGGEFGAYRSIYEPPHMEFIPLQ</sequence>
<dbReference type="AlphaFoldDB" id="A0A9P1MYL6"/>
<evidence type="ECO:0000313" key="3">
    <source>
        <dbReference type="Proteomes" id="UP001152747"/>
    </source>
</evidence>
<gene>
    <name evidence="2" type="ORF">CAMP_LOCUS4172</name>
</gene>
<feature type="signal peptide" evidence="1">
    <location>
        <begin position="1"/>
        <end position="24"/>
    </location>
</feature>
<feature type="chain" id="PRO_5040449671" evidence="1">
    <location>
        <begin position="25"/>
        <end position="85"/>
    </location>
</feature>